<organism evidence="2 3">
    <name type="scientific">Pseudomonas chlororaphis subsp. aureofaciens</name>
    <dbReference type="NCBI Taxonomy" id="587851"/>
    <lineage>
        <taxon>Bacteria</taxon>
        <taxon>Pseudomonadati</taxon>
        <taxon>Pseudomonadota</taxon>
        <taxon>Gammaproteobacteria</taxon>
        <taxon>Pseudomonadales</taxon>
        <taxon>Pseudomonadaceae</taxon>
        <taxon>Pseudomonas</taxon>
    </lineage>
</organism>
<protein>
    <submittedName>
        <fullName evidence="2">Uncharacterized protein</fullName>
    </submittedName>
</protein>
<reference evidence="2 3" key="1">
    <citation type="submission" date="2018-03" db="EMBL/GenBank/DDBJ databases">
        <title>Diversity of phytobeneficial traits revealed by whole-genome analysis of worldwide-isolated phenazine-producing Pseudomonas spp.</title>
        <authorList>
            <person name="Biessy A."/>
            <person name="Novinscak A."/>
            <person name="Blom J."/>
            <person name="Leger G."/>
            <person name="Thomashow L.S."/>
            <person name="Cazorla F.M."/>
            <person name="Josic D."/>
            <person name="Filion M."/>
        </authorList>
    </citation>
    <scope>NUCLEOTIDE SEQUENCE [LARGE SCALE GENOMIC DNA]</scope>
    <source>
        <strain evidence="2 3">ChPhzS24</strain>
    </source>
</reference>
<sequence>MSIPSLFLTQHGRAQPLFVQTPTAQQDAAFDNNDLPDETL</sequence>
<evidence type="ECO:0000313" key="3">
    <source>
        <dbReference type="Proteomes" id="UP000280455"/>
    </source>
</evidence>
<evidence type="ECO:0000256" key="1">
    <source>
        <dbReference type="SAM" id="MobiDB-lite"/>
    </source>
</evidence>
<evidence type="ECO:0000313" key="2">
    <source>
        <dbReference type="EMBL" id="AZE30204.1"/>
    </source>
</evidence>
<name>A0AAD0ZJC7_9PSED</name>
<gene>
    <name evidence="2" type="ORF">C4K07_3419</name>
</gene>
<proteinExistence type="predicted"/>
<dbReference type="EMBL" id="CP027750">
    <property type="protein sequence ID" value="AZE30204.1"/>
    <property type="molecule type" value="Genomic_DNA"/>
</dbReference>
<accession>A0AAD0ZJC7</accession>
<dbReference type="Proteomes" id="UP000280455">
    <property type="component" value="Chromosome"/>
</dbReference>
<dbReference type="AlphaFoldDB" id="A0AAD0ZJC7"/>
<feature type="region of interest" description="Disordered" evidence="1">
    <location>
        <begin position="14"/>
        <end position="40"/>
    </location>
</feature>